<protein>
    <submittedName>
        <fullName evidence="2">Uncharacterized protein</fullName>
    </submittedName>
</protein>
<comment type="caution">
    <text evidence="2">The sequence shown here is derived from an EMBL/GenBank/DDBJ whole genome shotgun (WGS) entry which is preliminary data.</text>
</comment>
<dbReference type="AlphaFoldDB" id="A0A5N4D1U2"/>
<proteinExistence type="predicted"/>
<gene>
    <name evidence="2" type="ORF">Cadr_000018826</name>
</gene>
<sequence>MMEKINTPTTRSPGIKWPQHLPQALPTESQEWGLQACAAHSMGSHPRHLPQPTQETHNNVDVVDDDFQHRVVRRGVHFELVQRGRQGPLGPVDELPGQALEPLLLNLMAKDALQDLG</sequence>
<evidence type="ECO:0000313" key="3">
    <source>
        <dbReference type="Proteomes" id="UP000299084"/>
    </source>
</evidence>
<dbReference type="EMBL" id="JWIN03000016">
    <property type="protein sequence ID" value="KAB1265019.1"/>
    <property type="molecule type" value="Genomic_DNA"/>
</dbReference>
<evidence type="ECO:0000256" key="1">
    <source>
        <dbReference type="SAM" id="MobiDB-lite"/>
    </source>
</evidence>
<dbReference type="Proteomes" id="UP000299084">
    <property type="component" value="Unassembled WGS sequence"/>
</dbReference>
<keyword evidence="3" id="KW-1185">Reference proteome</keyword>
<reference evidence="2 3" key="1">
    <citation type="journal article" date="2019" name="Mol. Ecol. Resour.">
        <title>Improving Illumina assemblies with Hi-C and long reads: an example with the North African dromedary.</title>
        <authorList>
            <person name="Elbers J.P."/>
            <person name="Rogers M.F."/>
            <person name="Perelman P.L."/>
            <person name="Proskuryakova A.A."/>
            <person name="Serdyukova N.A."/>
            <person name="Johnson W.E."/>
            <person name="Horin P."/>
            <person name="Corander J."/>
            <person name="Murphy D."/>
            <person name="Burger P.A."/>
        </authorList>
    </citation>
    <scope>NUCLEOTIDE SEQUENCE [LARGE SCALE GENOMIC DNA]</scope>
    <source>
        <strain evidence="2">Drom800</strain>
        <tissue evidence="2">Blood</tissue>
    </source>
</reference>
<feature type="region of interest" description="Disordered" evidence="1">
    <location>
        <begin position="1"/>
        <end position="20"/>
    </location>
</feature>
<name>A0A5N4D1U2_CAMDR</name>
<feature type="compositionally biased region" description="Polar residues" evidence="1">
    <location>
        <begin position="1"/>
        <end position="12"/>
    </location>
</feature>
<accession>A0A5N4D1U2</accession>
<organism evidence="2 3">
    <name type="scientific">Camelus dromedarius</name>
    <name type="common">Dromedary</name>
    <name type="synonym">Arabian camel</name>
    <dbReference type="NCBI Taxonomy" id="9838"/>
    <lineage>
        <taxon>Eukaryota</taxon>
        <taxon>Metazoa</taxon>
        <taxon>Chordata</taxon>
        <taxon>Craniata</taxon>
        <taxon>Vertebrata</taxon>
        <taxon>Euteleostomi</taxon>
        <taxon>Mammalia</taxon>
        <taxon>Eutheria</taxon>
        <taxon>Laurasiatheria</taxon>
        <taxon>Artiodactyla</taxon>
        <taxon>Tylopoda</taxon>
        <taxon>Camelidae</taxon>
        <taxon>Camelus</taxon>
    </lineage>
</organism>
<evidence type="ECO:0000313" key="2">
    <source>
        <dbReference type="EMBL" id="KAB1265019.1"/>
    </source>
</evidence>